<feature type="transmembrane region" description="Helical" evidence="2">
    <location>
        <begin position="12"/>
        <end position="35"/>
    </location>
</feature>
<gene>
    <name evidence="3" type="ORF">AB432_010825</name>
</gene>
<protein>
    <submittedName>
        <fullName evidence="3">Uncharacterized protein</fullName>
    </submittedName>
</protein>
<name>A0A2Z4MG63_BREBE</name>
<keyword evidence="2" id="KW-1133">Transmembrane helix</keyword>
<organism evidence="3 4">
    <name type="scientific">Brevibacillus brevis</name>
    <name type="common">Bacillus brevis</name>
    <dbReference type="NCBI Taxonomy" id="1393"/>
    <lineage>
        <taxon>Bacteria</taxon>
        <taxon>Bacillati</taxon>
        <taxon>Bacillota</taxon>
        <taxon>Bacilli</taxon>
        <taxon>Bacillales</taxon>
        <taxon>Paenibacillaceae</taxon>
        <taxon>Brevibacillus</taxon>
    </lineage>
</organism>
<feature type="compositionally biased region" description="Basic and acidic residues" evidence="1">
    <location>
        <begin position="65"/>
        <end position="75"/>
    </location>
</feature>
<dbReference type="Proteomes" id="UP000036061">
    <property type="component" value="Chromosome"/>
</dbReference>
<dbReference type="RefSeq" id="WP_048032289.1">
    <property type="nucleotide sequence ID" value="NZ_CP030117.1"/>
</dbReference>
<evidence type="ECO:0000256" key="2">
    <source>
        <dbReference type="SAM" id="Phobius"/>
    </source>
</evidence>
<dbReference type="EMBL" id="CP030117">
    <property type="protein sequence ID" value="AWX55505.1"/>
    <property type="molecule type" value="Genomic_DNA"/>
</dbReference>
<dbReference type="AlphaFoldDB" id="A0A2Z4MG63"/>
<keyword evidence="2" id="KW-0812">Transmembrane</keyword>
<accession>A0A2Z4MG63</accession>
<feature type="region of interest" description="Disordered" evidence="1">
    <location>
        <begin position="46"/>
        <end position="89"/>
    </location>
</feature>
<evidence type="ECO:0000256" key="1">
    <source>
        <dbReference type="SAM" id="MobiDB-lite"/>
    </source>
</evidence>
<proteinExistence type="predicted"/>
<sequence>MEDLMDLVVDLLGLVEWIIPLIGKFWFVILGYLGYKALGKAGKKKMSQGKKMPPLTPATTSDIPMENKDYGRETVRASSKYEPPQQESMEGIGVEQEWAFSSTARASTGPTITVKQSETMKVADSERVGTLPSKHGNPRDGMKWALIFGEPRSKAPYAQQVRQRKIL</sequence>
<reference evidence="3 4" key="1">
    <citation type="journal article" date="2015" name="Genome Announc.">
        <title>Draft Genome Sequence of Brevibacillus brevis DZQ7, a Plant Growth-Promoting Rhizobacterium with Broad-Spectrum Antimicrobial Activity.</title>
        <authorList>
            <person name="Hou Q."/>
            <person name="Wang C."/>
            <person name="Hou X."/>
            <person name="Xia Z."/>
            <person name="Ye J."/>
            <person name="Liu K."/>
            <person name="Liu H."/>
            <person name="Wang J."/>
            <person name="Guo H."/>
            <person name="Yu X."/>
            <person name="Yang Y."/>
            <person name="Du B."/>
            <person name="Ding Y."/>
        </authorList>
    </citation>
    <scope>NUCLEOTIDE SEQUENCE [LARGE SCALE GENOMIC DNA]</scope>
    <source>
        <strain evidence="3 4">DZQ7</strain>
    </source>
</reference>
<keyword evidence="2" id="KW-0472">Membrane</keyword>
<evidence type="ECO:0000313" key="4">
    <source>
        <dbReference type="Proteomes" id="UP000036061"/>
    </source>
</evidence>
<evidence type="ECO:0000313" key="3">
    <source>
        <dbReference type="EMBL" id="AWX55505.1"/>
    </source>
</evidence>